<dbReference type="InterPro" id="IPR016032">
    <property type="entry name" value="Sig_transdc_resp-reg_C-effctor"/>
</dbReference>
<evidence type="ECO:0000256" key="1">
    <source>
        <dbReference type="ARBA" id="ARBA00004496"/>
    </source>
</evidence>
<name>A0A7K0JD88_PHOVU</name>
<keyword evidence="8" id="KW-1133">Transmembrane helix</keyword>
<gene>
    <name evidence="9" type="ORF">FYJ30_04175</name>
</gene>
<dbReference type="PROSITE" id="PS51257">
    <property type="entry name" value="PROKAR_LIPOPROTEIN"/>
    <property type="match status" value="1"/>
</dbReference>
<keyword evidence="2" id="KW-0963">Cytoplasm</keyword>
<evidence type="ECO:0000256" key="6">
    <source>
        <dbReference type="PROSITE-ProRule" id="PRU00339"/>
    </source>
</evidence>
<dbReference type="InterPro" id="IPR051476">
    <property type="entry name" value="Bac_ResReg_Asp_Phosphatase"/>
</dbReference>
<feature type="coiled-coil region" evidence="7">
    <location>
        <begin position="432"/>
        <end position="507"/>
    </location>
</feature>
<keyword evidence="3" id="KW-0677">Repeat</keyword>
<sequence length="638" mass="75067">MRKKRVINWMVILSILLTGCKQKKDTLQTLLPPLVKAEHIMYEYPDSALHILQEMQMPASSDKLQKATWALLLTQAKYKNYIEEVEDSTLINIAYNYFMQQEDAQRRAMVLYYKGILCKKAGKTEEAQKLYLAAIEEVEKLEDYQLAHLIYVELGEFYVFRELYEDAFKNFEKALHYAELANNDKYICSSYIFLARAISALNQMNTSIEYYQKAILLAEKIKDNYLCSGAMNELAGIYTNIKDYQSALKYAQKALQINETDEIESLGQNFLGLGEIYYYLAIPDSAYYYFNKALYSSSIYTVRAAYQGLYYVSRDNHEYEKISVYCDQLLNYQDSIQTLNKSRELAEIQKKYDQQKIINENSQLEMDKKNMLNMILLAGIGIAMGIAIMVYVYQKKLLRKERLLQRKEEEINQNTIKIQENEMIIVRNRNRMEELTMQIEENKGVQEQLEEQHKALVEIQQQNESLKQENETLQNNIDKYSFTLNEKSNELNRLEILTKENQRLRDRETYLSNLLIKDIRVIKNLKDKKSPINILQWDEIKKNIDLLFDNYTIRLSQVIPSMTESDLQVCCLIKLRFSNLDIADILNISPTSVSKRKFRLKERIIQKLGSLGESHTLDLWLLEFQWNRLSIRETIPKS</sequence>
<evidence type="ECO:0000256" key="2">
    <source>
        <dbReference type="ARBA" id="ARBA00022490"/>
    </source>
</evidence>
<dbReference type="Gene3D" id="1.25.40.10">
    <property type="entry name" value="Tetratricopeptide repeat domain"/>
    <property type="match status" value="1"/>
</dbReference>
<dbReference type="InterPro" id="IPR019734">
    <property type="entry name" value="TPR_rpt"/>
</dbReference>
<dbReference type="SUPFAM" id="SSF48452">
    <property type="entry name" value="TPR-like"/>
    <property type="match status" value="1"/>
</dbReference>
<organism evidence="9 10">
    <name type="scientific">Phocaeicola vulgatus</name>
    <name type="common">Bacteroides vulgatus</name>
    <dbReference type="NCBI Taxonomy" id="821"/>
    <lineage>
        <taxon>Bacteria</taxon>
        <taxon>Pseudomonadati</taxon>
        <taxon>Bacteroidota</taxon>
        <taxon>Bacteroidia</taxon>
        <taxon>Bacteroidales</taxon>
        <taxon>Bacteroidaceae</taxon>
        <taxon>Phocaeicola</taxon>
    </lineage>
</organism>
<evidence type="ECO:0000256" key="7">
    <source>
        <dbReference type="SAM" id="Coils"/>
    </source>
</evidence>
<accession>A0A7K0JD88</accession>
<comment type="similarity">
    <text evidence="5">Belongs to the Rap family.</text>
</comment>
<evidence type="ECO:0000313" key="9">
    <source>
        <dbReference type="EMBL" id="MSS47538.1"/>
    </source>
</evidence>
<evidence type="ECO:0000256" key="8">
    <source>
        <dbReference type="SAM" id="Phobius"/>
    </source>
</evidence>
<dbReference type="RefSeq" id="WP_117696039.1">
    <property type="nucleotide sequence ID" value="NZ_CAXSNX010000036.1"/>
</dbReference>
<dbReference type="Pfam" id="PF13424">
    <property type="entry name" value="TPR_12"/>
    <property type="match status" value="1"/>
</dbReference>
<evidence type="ECO:0000256" key="4">
    <source>
        <dbReference type="ARBA" id="ARBA00022803"/>
    </source>
</evidence>
<keyword evidence="7" id="KW-0175">Coiled coil</keyword>
<dbReference type="GO" id="GO:0005737">
    <property type="term" value="C:cytoplasm"/>
    <property type="evidence" value="ECO:0007669"/>
    <property type="project" value="UniProtKB-SubCell"/>
</dbReference>
<evidence type="ECO:0000313" key="10">
    <source>
        <dbReference type="Proteomes" id="UP000460950"/>
    </source>
</evidence>
<keyword evidence="8" id="KW-0472">Membrane</keyword>
<reference evidence="9 10" key="1">
    <citation type="submission" date="2019-09" db="EMBL/GenBank/DDBJ databases">
        <title>In-depth cultivation of the pig gut microbiome towards novel bacterial diversity and tailored functional studies.</title>
        <authorList>
            <person name="Wylensek D."/>
            <person name="Hitch T.C.A."/>
            <person name="Clavel T."/>
        </authorList>
    </citation>
    <scope>NUCLEOTIDE SEQUENCE [LARGE SCALE GENOMIC DNA]</scope>
    <source>
        <strain evidence="9 10">WCA-389-WT-3C</strain>
    </source>
</reference>
<comment type="subcellular location">
    <subcellularLocation>
        <location evidence="1">Cytoplasm</location>
    </subcellularLocation>
</comment>
<dbReference type="InterPro" id="IPR011990">
    <property type="entry name" value="TPR-like_helical_dom_sf"/>
</dbReference>
<protein>
    <submittedName>
        <fullName evidence="9">Tetratricopeptide repeat protein</fullName>
    </submittedName>
</protein>
<keyword evidence="4 6" id="KW-0802">TPR repeat</keyword>
<comment type="caution">
    <text evidence="9">The sequence shown here is derived from an EMBL/GenBank/DDBJ whole genome shotgun (WGS) entry which is preliminary data.</text>
</comment>
<dbReference type="AlphaFoldDB" id="A0A7K0JD88"/>
<dbReference type="SMART" id="SM00028">
    <property type="entry name" value="TPR"/>
    <property type="match status" value="5"/>
</dbReference>
<feature type="repeat" description="TPR" evidence="6">
    <location>
        <begin position="228"/>
        <end position="261"/>
    </location>
</feature>
<evidence type="ECO:0000256" key="5">
    <source>
        <dbReference type="ARBA" id="ARBA00038253"/>
    </source>
</evidence>
<dbReference type="Proteomes" id="UP000460950">
    <property type="component" value="Unassembled WGS sequence"/>
</dbReference>
<dbReference type="EMBL" id="VULU01000005">
    <property type="protein sequence ID" value="MSS47538.1"/>
    <property type="molecule type" value="Genomic_DNA"/>
</dbReference>
<dbReference type="PROSITE" id="PS50005">
    <property type="entry name" value="TPR"/>
    <property type="match status" value="2"/>
</dbReference>
<dbReference type="PANTHER" id="PTHR46630">
    <property type="entry name" value="TETRATRICOPEPTIDE REPEAT PROTEIN 29"/>
    <property type="match status" value="1"/>
</dbReference>
<proteinExistence type="inferred from homology"/>
<dbReference type="GO" id="GO:0003677">
    <property type="term" value="F:DNA binding"/>
    <property type="evidence" value="ECO:0007669"/>
    <property type="project" value="InterPro"/>
</dbReference>
<feature type="transmembrane region" description="Helical" evidence="8">
    <location>
        <begin position="371"/>
        <end position="393"/>
    </location>
</feature>
<dbReference type="GO" id="GO:0006355">
    <property type="term" value="P:regulation of DNA-templated transcription"/>
    <property type="evidence" value="ECO:0007669"/>
    <property type="project" value="InterPro"/>
</dbReference>
<evidence type="ECO:0000256" key="3">
    <source>
        <dbReference type="ARBA" id="ARBA00022737"/>
    </source>
</evidence>
<dbReference type="SUPFAM" id="SSF46894">
    <property type="entry name" value="C-terminal effector domain of the bipartite response regulators"/>
    <property type="match status" value="1"/>
</dbReference>
<dbReference type="PANTHER" id="PTHR46630:SF1">
    <property type="entry name" value="TETRATRICOPEPTIDE REPEAT PROTEIN 29"/>
    <property type="match status" value="1"/>
</dbReference>
<feature type="repeat" description="TPR" evidence="6">
    <location>
        <begin position="148"/>
        <end position="181"/>
    </location>
</feature>
<keyword evidence="8" id="KW-0812">Transmembrane</keyword>